<gene>
    <name evidence="1" type="ORF">ACFQNG_09585</name>
</gene>
<proteinExistence type="predicted"/>
<reference evidence="2" key="1">
    <citation type="journal article" date="2019" name="Int. J. Syst. Evol. Microbiol.">
        <title>The Global Catalogue of Microorganisms (GCM) 10K type strain sequencing project: providing services to taxonomists for standard genome sequencing and annotation.</title>
        <authorList>
            <consortium name="The Broad Institute Genomics Platform"/>
            <consortium name="The Broad Institute Genome Sequencing Center for Infectious Disease"/>
            <person name="Wu L."/>
            <person name="Ma J."/>
        </authorList>
    </citation>
    <scope>NUCLEOTIDE SEQUENCE [LARGE SCALE GENOMIC DNA]</scope>
    <source>
        <strain evidence="2">CGMCC 1.12942</strain>
    </source>
</reference>
<accession>A0ABW2RK62</accession>
<organism evidence="1 2">
    <name type="scientific">Laceyella putida</name>
    <dbReference type="NCBI Taxonomy" id="110101"/>
    <lineage>
        <taxon>Bacteria</taxon>
        <taxon>Bacillati</taxon>
        <taxon>Bacillota</taxon>
        <taxon>Bacilli</taxon>
        <taxon>Bacillales</taxon>
        <taxon>Thermoactinomycetaceae</taxon>
        <taxon>Laceyella</taxon>
    </lineage>
</organism>
<dbReference type="Proteomes" id="UP001596500">
    <property type="component" value="Unassembled WGS sequence"/>
</dbReference>
<keyword evidence="2" id="KW-1185">Reference proteome</keyword>
<evidence type="ECO:0000313" key="1">
    <source>
        <dbReference type="EMBL" id="MFC7441409.1"/>
    </source>
</evidence>
<sequence length="58" mass="6738">MKADKAFAATYRVGKTMIHIVPPQITEVERERRINEVKKVIISILYQLDKRTNIPNSL</sequence>
<dbReference type="EMBL" id="JBHTBW010000021">
    <property type="protein sequence ID" value="MFC7441409.1"/>
    <property type="molecule type" value="Genomic_DNA"/>
</dbReference>
<evidence type="ECO:0000313" key="2">
    <source>
        <dbReference type="Proteomes" id="UP001596500"/>
    </source>
</evidence>
<comment type="caution">
    <text evidence="1">The sequence shown here is derived from an EMBL/GenBank/DDBJ whole genome shotgun (WGS) entry which is preliminary data.</text>
</comment>
<dbReference type="RefSeq" id="WP_379864697.1">
    <property type="nucleotide sequence ID" value="NZ_JBHTBW010000021.1"/>
</dbReference>
<protein>
    <submittedName>
        <fullName evidence="1">Uncharacterized protein</fullName>
    </submittedName>
</protein>
<name>A0ABW2RK62_9BACL</name>